<dbReference type="Pfam" id="PF09926">
    <property type="entry name" value="DUF2158"/>
    <property type="match status" value="1"/>
</dbReference>
<dbReference type="EMBL" id="MK804891">
    <property type="protein sequence ID" value="QDB73891.1"/>
    <property type="molecule type" value="Genomic_DNA"/>
</dbReference>
<evidence type="ECO:0000313" key="3">
    <source>
        <dbReference type="Proteomes" id="UP000318122"/>
    </source>
</evidence>
<reference evidence="2 3" key="1">
    <citation type="submission" date="2019-04" db="EMBL/GenBank/DDBJ databases">
        <title>Nine Novel Phages from a Plateau Lake in Southwest China Provide Insights into Aeromonas Phage Diversity.</title>
        <authorList>
            <person name="Xiao W."/>
        </authorList>
    </citation>
    <scope>NUCLEOTIDE SEQUENCE [LARGE SCALE GENOMIC DNA]</scope>
</reference>
<sequence>MSIHSQPKLTPGDVVRLKSGSPSMTVEQVSGKQASCSWFVDQIPHHETFNADALTIDEKGSKQ</sequence>
<organism evidence="2 3">
    <name type="scientific">Aeromonas phage 2_D05</name>
    <dbReference type="NCBI Taxonomy" id="2588098"/>
    <lineage>
        <taxon>Viruses</taxon>
        <taxon>Duplodnaviria</taxon>
        <taxon>Heunggongvirae</taxon>
        <taxon>Uroviricota</taxon>
        <taxon>Caudoviricetes</taxon>
        <taxon>Kunmingvirus</taxon>
        <taxon>Kunmingvirus kv2D05</taxon>
    </lineage>
</organism>
<gene>
    <name evidence="2" type="ORF">2D05_060</name>
</gene>
<accession>A0A4Y5TWU8</accession>
<dbReference type="Proteomes" id="UP000318122">
    <property type="component" value="Segment"/>
</dbReference>
<evidence type="ECO:0008006" key="4">
    <source>
        <dbReference type="Google" id="ProtNLM"/>
    </source>
</evidence>
<feature type="region of interest" description="Disordered" evidence="1">
    <location>
        <begin position="1"/>
        <end position="21"/>
    </location>
</feature>
<protein>
    <recommendedName>
        <fullName evidence="4">DUF2158 domain-containing protein</fullName>
    </recommendedName>
</protein>
<keyword evidence="3" id="KW-1185">Reference proteome</keyword>
<evidence type="ECO:0000256" key="1">
    <source>
        <dbReference type="SAM" id="MobiDB-lite"/>
    </source>
</evidence>
<proteinExistence type="predicted"/>
<evidence type="ECO:0000313" key="2">
    <source>
        <dbReference type="EMBL" id="QDB73891.1"/>
    </source>
</evidence>
<dbReference type="InterPro" id="IPR019226">
    <property type="entry name" value="DUF2158"/>
</dbReference>
<name>A0A4Y5TWU8_9CAUD</name>